<name>A0A291RQ88_9NOCA</name>
<evidence type="ECO:0000313" key="2">
    <source>
        <dbReference type="Proteomes" id="UP000221961"/>
    </source>
</evidence>
<proteinExistence type="predicted"/>
<organism evidence="1 2">
    <name type="scientific">Nocardia terpenica</name>
    <dbReference type="NCBI Taxonomy" id="455432"/>
    <lineage>
        <taxon>Bacteria</taxon>
        <taxon>Bacillati</taxon>
        <taxon>Actinomycetota</taxon>
        <taxon>Actinomycetes</taxon>
        <taxon>Mycobacteriales</taxon>
        <taxon>Nocardiaceae</taxon>
        <taxon>Nocardia</taxon>
    </lineage>
</organism>
<evidence type="ECO:0000313" key="1">
    <source>
        <dbReference type="EMBL" id="ATL69362.1"/>
    </source>
</evidence>
<dbReference type="EMBL" id="CP023778">
    <property type="protein sequence ID" value="ATL69362.1"/>
    <property type="molecule type" value="Genomic_DNA"/>
</dbReference>
<dbReference type="RefSeq" id="WP_098696395.1">
    <property type="nucleotide sequence ID" value="NZ_JAAFZG010000026.1"/>
</dbReference>
<dbReference type="Pfam" id="PF09660">
    <property type="entry name" value="DUF2397"/>
    <property type="match status" value="1"/>
</dbReference>
<dbReference type="KEGG" id="ntp:CRH09_27450"/>
<accession>A0A291RQ88</accession>
<gene>
    <name evidence="1" type="ORF">CRH09_27450</name>
</gene>
<dbReference type="InterPro" id="IPR013493">
    <property type="entry name" value="CHP02677"/>
</dbReference>
<reference evidence="1 2" key="1">
    <citation type="submission" date="2017-10" db="EMBL/GenBank/DDBJ databases">
        <title>Comparative genomics between pathogenic Norcardia.</title>
        <authorList>
            <person name="Zeng L."/>
        </authorList>
    </citation>
    <scope>NUCLEOTIDE SEQUENCE [LARGE SCALE GENOMIC DNA]</scope>
    <source>
        <strain evidence="1 2">NC_YFY_NT001</strain>
    </source>
</reference>
<dbReference type="AlphaFoldDB" id="A0A291RQ88"/>
<sequence>MAESREEPAHLDLFRYLTAEERIEYIAIMTRFTASLLADMSAATVAEQLAQTGVPLDSEVVEVRCRQLVRWGNLIPSLRDAKVSTVADYLRARSRYQVSSLGGRVHRDAIEIMQATDGRPQRVRAWRCHVPECHTVSRMAPVAVPSSEVGLISAAYRSAECRMSPADAEISPPCRTCQWWGGCRRGSRC</sequence>
<protein>
    <submittedName>
        <fullName evidence="1">Uncharacterized protein</fullName>
    </submittedName>
</protein>
<dbReference type="Proteomes" id="UP000221961">
    <property type="component" value="Chromosome"/>
</dbReference>